<dbReference type="EMBL" id="BAABHK010000014">
    <property type="protein sequence ID" value="GAA4634972.1"/>
    <property type="molecule type" value="Genomic_DNA"/>
</dbReference>
<accession>A0ABP8UMP0</accession>
<organism evidence="1 2">
    <name type="scientific">Actinoallomurus vinaceus</name>
    <dbReference type="NCBI Taxonomy" id="1080074"/>
    <lineage>
        <taxon>Bacteria</taxon>
        <taxon>Bacillati</taxon>
        <taxon>Actinomycetota</taxon>
        <taxon>Actinomycetes</taxon>
        <taxon>Streptosporangiales</taxon>
        <taxon>Thermomonosporaceae</taxon>
        <taxon>Actinoallomurus</taxon>
    </lineage>
</organism>
<keyword evidence="2" id="KW-1185">Reference proteome</keyword>
<sequence>MTSTNAAIRRSRAYSVAGRRVGPGGYGNFRWSRAYGAAGRRLGPGGCFRWSRACGRLLGFGGWGYPAAPACGVTAACSTSISDSPRRFAS</sequence>
<proteinExistence type="predicted"/>
<dbReference type="Proteomes" id="UP001501442">
    <property type="component" value="Unassembled WGS sequence"/>
</dbReference>
<name>A0ABP8UMP0_9ACTN</name>
<gene>
    <name evidence="1" type="ORF">GCM10023196_078650</name>
</gene>
<reference evidence="2" key="1">
    <citation type="journal article" date="2019" name="Int. J. Syst. Evol. Microbiol.">
        <title>The Global Catalogue of Microorganisms (GCM) 10K type strain sequencing project: providing services to taxonomists for standard genome sequencing and annotation.</title>
        <authorList>
            <consortium name="The Broad Institute Genomics Platform"/>
            <consortium name="The Broad Institute Genome Sequencing Center for Infectious Disease"/>
            <person name="Wu L."/>
            <person name="Ma J."/>
        </authorList>
    </citation>
    <scope>NUCLEOTIDE SEQUENCE [LARGE SCALE GENOMIC DNA]</scope>
    <source>
        <strain evidence="2">JCM 17939</strain>
    </source>
</reference>
<protein>
    <submittedName>
        <fullName evidence="1">Uncharacterized protein</fullName>
    </submittedName>
</protein>
<evidence type="ECO:0000313" key="1">
    <source>
        <dbReference type="EMBL" id="GAA4634972.1"/>
    </source>
</evidence>
<comment type="caution">
    <text evidence="1">The sequence shown here is derived from an EMBL/GenBank/DDBJ whole genome shotgun (WGS) entry which is preliminary data.</text>
</comment>
<evidence type="ECO:0000313" key="2">
    <source>
        <dbReference type="Proteomes" id="UP001501442"/>
    </source>
</evidence>